<dbReference type="EMBL" id="JAGUCN010000038">
    <property type="protein sequence ID" value="MBS2213872.1"/>
    <property type="molecule type" value="Genomic_DNA"/>
</dbReference>
<sequence>MKTFNQLDSLKEFGFSHNTIKVYDALLHLGEATASVLAKEAQVPTSKVYIILDQLVERELCYMEQGSKRVFKLIDPTVGFKKLQEEEKHRINMLEDISKQCGELFASNLNSEVEKSIKVVTSKHAIMNAFYELFETAQEGAVGFMRGPYLIDLNKKHSLNDPQVQSIQKGCKYRSIYEIGDESDERIREIANYFKAKGEEVRIHPKLPIKMALFDNSKLFIAFSHESSSGAIAIFLEHPDMASLFKMIFEMYWKEAEEI</sequence>
<dbReference type="Gene3D" id="3.30.870.10">
    <property type="entry name" value="Endonuclease Chain A"/>
    <property type="match status" value="1"/>
</dbReference>
<dbReference type="InterPro" id="IPR051797">
    <property type="entry name" value="TrmB-like"/>
</dbReference>
<gene>
    <name evidence="2" type="ORF">KEM09_20860</name>
</gene>
<dbReference type="PANTHER" id="PTHR34293:SF1">
    <property type="entry name" value="HTH-TYPE TRANSCRIPTIONAL REGULATOR TRMBL2"/>
    <property type="match status" value="1"/>
</dbReference>
<organism evidence="2 3">
    <name type="scientific">Carboxylicivirga mesophila</name>
    <dbReference type="NCBI Taxonomy" id="1166478"/>
    <lineage>
        <taxon>Bacteria</taxon>
        <taxon>Pseudomonadati</taxon>
        <taxon>Bacteroidota</taxon>
        <taxon>Bacteroidia</taxon>
        <taxon>Marinilabiliales</taxon>
        <taxon>Marinilabiliaceae</taxon>
        <taxon>Carboxylicivirga</taxon>
    </lineage>
</organism>
<evidence type="ECO:0000259" key="1">
    <source>
        <dbReference type="Pfam" id="PF01978"/>
    </source>
</evidence>
<evidence type="ECO:0000313" key="2">
    <source>
        <dbReference type="EMBL" id="MBS2213872.1"/>
    </source>
</evidence>
<reference evidence="2 3" key="1">
    <citation type="journal article" date="2014" name="Int. J. Syst. Evol. Microbiol.">
        <title>Carboxylicivirga gen. nov. in the family Marinilabiliaceae with two novel species, Carboxylicivirga mesophila sp. nov. and Carboxylicivirga taeanensis sp. nov., and reclassification of Cytophaga fermentans as Saccharicrinis fermentans gen. nov., comb. nov.</title>
        <authorList>
            <person name="Yang S.H."/>
            <person name="Seo H.S."/>
            <person name="Woo J.H."/>
            <person name="Oh H.M."/>
            <person name="Jang H."/>
            <person name="Lee J.H."/>
            <person name="Kim S.J."/>
            <person name="Kwon K.K."/>
        </authorList>
    </citation>
    <scope>NUCLEOTIDE SEQUENCE [LARGE SCALE GENOMIC DNA]</scope>
    <source>
        <strain evidence="2 3">JCM 18290</strain>
    </source>
</reference>
<accession>A0ABS5KGE8</accession>
<dbReference type="Gene3D" id="1.10.10.10">
    <property type="entry name" value="Winged helix-like DNA-binding domain superfamily/Winged helix DNA-binding domain"/>
    <property type="match status" value="1"/>
</dbReference>
<dbReference type="Proteomes" id="UP000721861">
    <property type="component" value="Unassembled WGS sequence"/>
</dbReference>
<dbReference type="InterPro" id="IPR036390">
    <property type="entry name" value="WH_DNA-bd_sf"/>
</dbReference>
<protein>
    <recommendedName>
        <fullName evidence="1">Transcription regulator TrmB N-terminal domain-containing protein</fullName>
    </recommendedName>
</protein>
<feature type="domain" description="Transcription regulator TrmB N-terminal" evidence="1">
    <location>
        <begin position="10"/>
        <end position="76"/>
    </location>
</feature>
<proteinExistence type="predicted"/>
<keyword evidence="3" id="KW-1185">Reference proteome</keyword>
<dbReference type="InterPro" id="IPR036388">
    <property type="entry name" value="WH-like_DNA-bd_sf"/>
</dbReference>
<name>A0ABS5KGE8_9BACT</name>
<dbReference type="SUPFAM" id="SSF46785">
    <property type="entry name" value="Winged helix' DNA-binding domain"/>
    <property type="match status" value="1"/>
</dbReference>
<dbReference type="Pfam" id="PF01978">
    <property type="entry name" value="TrmB"/>
    <property type="match status" value="1"/>
</dbReference>
<dbReference type="RefSeq" id="WP_212231647.1">
    <property type="nucleotide sequence ID" value="NZ_JAGUCN010000038.1"/>
</dbReference>
<dbReference type="PANTHER" id="PTHR34293">
    <property type="entry name" value="HTH-TYPE TRANSCRIPTIONAL REGULATOR TRMBL2"/>
    <property type="match status" value="1"/>
</dbReference>
<comment type="caution">
    <text evidence="2">The sequence shown here is derived from an EMBL/GenBank/DDBJ whole genome shotgun (WGS) entry which is preliminary data.</text>
</comment>
<dbReference type="InterPro" id="IPR002831">
    <property type="entry name" value="Tscrpt_reg_TrmB_N"/>
</dbReference>
<evidence type="ECO:0000313" key="3">
    <source>
        <dbReference type="Proteomes" id="UP000721861"/>
    </source>
</evidence>